<dbReference type="Pfam" id="PF02927">
    <property type="entry name" value="CelD_N"/>
    <property type="match status" value="1"/>
</dbReference>
<dbReference type="PANTHER" id="PTHR22298">
    <property type="entry name" value="ENDO-1,4-BETA-GLUCANASE"/>
    <property type="match status" value="1"/>
</dbReference>
<dbReference type="NCBIfam" id="TIGR04183">
    <property type="entry name" value="Por_Secre_tail"/>
    <property type="match status" value="1"/>
</dbReference>
<proteinExistence type="inferred from homology"/>
<keyword evidence="4" id="KW-0326">Glycosidase</keyword>
<organism evidence="9 10">
    <name type="scientific">Fulvivirga marina</name>
    <dbReference type="NCBI Taxonomy" id="2494733"/>
    <lineage>
        <taxon>Bacteria</taxon>
        <taxon>Pseudomonadati</taxon>
        <taxon>Bacteroidota</taxon>
        <taxon>Cytophagia</taxon>
        <taxon>Cytophagales</taxon>
        <taxon>Fulvivirgaceae</taxon>
        <taxon>Fulvivirga</taxon>
    </lineage>
</organism>
<dbReference type="GO" id="GO:0008810">
    <property type="term" value="F:cellulase activity"/>
    <property type="evidence" value="ECO:0007669"/>
    <property type="project" value="InterPro"/>
</dbReference>
<keyword evidence="3" id="KW-0119">Carbohydrate metabolism</keyword>
<dbReference type="Pfam" id="PF18962">
    <property type="entry name" value="Por_Secre_tail"/>
    <property type="match status" value="1"/>
</dbReference>
<dbReference type="InterPro" id="IPR004197">
    <property type="entry name" value="Cellulase_Ig-like"/>
</dbReference>
<dbReference type="RefSeq" id="WP_202857484.1">
    <property type="nucleotide sequence ID" value="NZ_JAEUGD010000058.1"/>
</dbReference>
<evidence type="ECO:0000259" key="8">
    <source>
        <dbReference type="Pfam" id="PF18962"/>
    </source>
</evidence>
<dbReference type="GO" id="GO:0000272">
    <property type="term" value="P:polysaccharide catabolic process"/>
    <property type="evidence" value="ECO:0007669"/>
    <property type="project" value="UniProtKB-KW"/>
</dbReference>
<comment type="similarity">
    <text evidence="1">Belongs to the glycosyl hydrolase 9 (cellulase E) family.</text>
</comment>
<dbReference type="Pfam" id="PF00759">
    <property type="entry name" value="Glyco_hydro_9"/>
    <property type="match status" value="1"/>
</dbReference>
<dbReference type="InterPro" id="IPR013783">
    <property type="entry name" value="Ig-like_fold"/>
</dbReference>
<dbReference type="AlphaFoldDB" id="A0A937G3U8"/>
<evidence type="ECO:0000256" key="2">
    <source>
        <dbReference type="ARBA" id="ARBA00022801"/>
    </source>
</evidence>
<evidence type="ECO:0000256" key="1">
    <source>
        <dbReference type="ARBA" id="ARBA00007072"/>
    </source>
</evidence>
<keyword evidence="5" id="KW-0624">Polysaccharide degradation</keyword>
<dbReference type="CDD" id="cd02850">
    <property type="entry name" value="E_set_Cellulase_N"/>
    <property type="match status" value="1"/>
</dbReference>
<dbReference type="SUPFAM" id="SSF48208">
    <property type="entry name" value="Six-hairpin glycosidases"/>
    <property type="match status" value="1"/>
</dbReference>
<dbReference type="EMBL" id="JAEUGD010000058">
    <property type="protein sequence ID" value="MBL6447941.1"/>
    <property type="molecule type" value="Genomic_DNA"/>
</dbReference>
<name>A0A937G3U8_9BACT</name>
<evidence type="ECO:0000256" key="4">
    <source>
        <dbReference type="ARBA" id="ARBA00023295"/>
    </source>
</evidence>
<sequence>MMISLFRSTLSKCNQVAWHLLFLMAGLPGIAESQTVSKYIVVDQFGYRPSSEKIAVIRNPITGFDAAESFSPGDNYALVNASDNSKVFSATPEIWNGGKEDASSGDQAWWFDFSTYDTPGNYYVLDVDNNVRSYEFTIDEHVYAEVLKHAVRTFFYQRAGYNKPAQYAGSNWADNASHLGTLQDAFCRRYDDKSNASTERDLRGGWYDAGDYNKYTPWTANYIVGMLNAYESNPDIWGDNYCLPYSGNGTPDLIDEIKWGLDHLLRLQDSDGSLISIVSLAGGSPPSSATGQSLYGGVNTTSALAGAAAYAYAARIFSDLGMGSYSSTLLESAKKAWNWADANPNVIWKNNSSEYNSVGIGAGQQETDDYGRFAYKMRAAIHLYQTTGDSKYKTFIESNYQDIHLMQWNYAFPFEEENQQMLLHYASLQGVSSEVASSIKDTYKAAMEGTDNFSAFYSEVDPYTAHLATYVWGSNHIKARKGLMFMDYITYTDGSTKYDDAAKAAERYLHYIHGVNPLSFCYLSNMYAYGADNGVNEFYHTWFGDGTDWDRVGTDPYGPAPGYLVGGANPSYDWDSCCPSGCGGASCDAAQRSRIVGQPSQKAYDDFNTSWPMNSWSVTENSCGYQVGYIQLLSKFVSTSEQSGCEINVTTGAQAPKNYEDIAIYPNPSSGTLIIGHKGSSVVKVYNMQGELVIDQKAMAEEQIDIRTLPDGIYQICLFKNGQIIYRDKVVKR</sequence>
<evidence type="ECO:0000313" key="9">
    <source>
        <dbReference type="EMBL" id="MBL6447941.1"/>
    </source>
</evidence>
<gene>
    <name evidence="9" type="ORF">JMN32_16615</name>
</gene>
<feature type="domain" description="Cellulase Ig-like" evidence="7">
    <location>
        <begin position="37"/>
        <end position="129"/>
    </location>
</feature>
<dbReference type="InterPro" id="IPR001701">
    <property type="entry name" value="Glyco_hydro_9"/>
</dbReference>
<feature type="domain" description="Secretion system C-terminal sorting" evidence="8">
    <location>
        <begin position="664"/>
        <end position="729"/>
    </location>
</feature>
<keyword evidence="10" id="KW-1185">Reference proteome</keyword>
<protein>
    <submittedName>
        <fullName evidence="9">Glycoside hydrolase family 9 protein</fullName>
    </submittedName>
</protein>
<evidence type="ECO:0000313" key="10">
    <source>
        <dbReference type="Proteomes" id="UP000614216"/>
    </source>
</evidence>
<evidence type="ECO:0000259" key="6">
    <source>
        <dbReference type="Pfam" id="PF00759"/>
    </source>
</evidence>
<evidence type="ECO:0000256" key="5">
    <source>
        <dbReference type="ARBA" id="ARBA00023326"/>
    </source>
</evidence>
<dbReference type="Gene3D" id="1.50.10.10">
    <property type="match status" value="1"/>
</dbReference>
<dbReference type="InterPro" id="IPR026444">
    <property type="entry name" value="Secre_tail"/>
</dbReference>
<dbReference type="InterPro" id="IPR008928">
    <property type="entry name" value="6-hairpin_glycosidase_sf"/>
</dbReference>
<accession>A0A937G3U8</accession>
<feature type="domain" description="Glycoside hydrolase family 9" evidence="6">
    <location>
        <begin position="143"/>
        <end position="622"/>
    </location>
</feature>
<comment type="caution">
    <text evidence="9">The sequence shown here is derived from an EMBL/GenBank/DDBJ whole genome shotgun (WGS) entry which is preliminary data.</text>
</comment>
<evidence type="ECO:0000259" key="7">
    <source>
        <dbReference type="Pfam" id="PF02927"/>
    </source>
</evidence>
<dbReference type="InterPro" id="IPR012341">
    <property type="entry name" value="6hp_glycosidase-like_sf"/>
</dbReference>
<dbReference type="Gene3D" id="2.60.40.10">
    <property type="entry name" value="Immunoglobulins"/>
    <property type="match status" value="1"/>
</dbReference>
<dbReference type="SUPFAM" id="SSF81296">
    <property type="entry name" value="E set domains"/>
    <property type="match status" value="1"/>
</dbReference>
<dbReference type="Proteomes" id="UP000614216">
    <property type="component" value="Unassembled WGS sequence"/>
</dbReference>
<keyword evidence="2 9" id="KW-0378">Hydrolase</keyword>
<dbReference type="InterPro" id="IPR014756">
    <property type="entry name" value="Ig_E-set"/>
</dbReference>
<reference evidence="9" key="1">
    <citation type="submission" date="2021-01" db="EMBL/GenBank/DDBJ databases">
        <title>Fulvivirga kasyanovii gen. nov., sp nov., a novel member of the phylum Bacteroidetes isolated from seawater in a mussel farm.</title>
        <authorList>
            <person name="Zhao L.-H."/>
            <person name="Wang Z.-J."/>
        </authorList>
    </citation>
    <scope>NUCLEOTIDE SEQUENCE</scope>
    <source>
        <strain evidence="9">29W222</strain>
    </source>
</reference>
<evidence type="ECO:0000256" key="3">
    <source>
        <dbReference type="ARBA" id="ARBA00023277"/>
    </source>
</evidence>